<evidence type="ECO:0000256" key="5">
    <source>
        <dbReference type="ARBA" id="ARBA00022692"/>
    </source>
</evidence>
<evidence type="ECO:0000256" key="12">
    <source>
        <dbReference type="SAM" id="Phobius"/>
    </source>
</evidence>
<dbReference type="PANTHER" id="PTHR14083">
    <property type="entry name" value="YIP1 INTERACTING FACTOR HOMOLOG YIF1 PROTEIN"/>
    <property type="match status" value="1"/>
</dbReference>
<keyword evidence="4" id="KW-0813">Transport</keyword>
<evidence type="ECO:0000256" key="8">
    <source>
        <dbReference type="ARBA" id="ARBA00022989"/>
    </source>
</evidence>
<evidence type="ECO:0000256" key="2">
    <source>
        <dbReference type="ARBA" id="ARBA00004653"/>
    </source>
</evidence>
<protein>
    <submittedName>
        <fullName evidence="13">Yip1 interacting factor homolog B, membrane trafficking protein</fullName>
    </submittedName>
</protein>
<dbReference type="Proteomes" id="UP000001811">
    <property type="component" value="Chromosome 5"/>
</dbReference>
<organism evidence="13 14">
    <name type="scientific">Oryctolagus cuniculus</name>
    <name type="common">Rabbit</name>
    <dbReference type="NCBI Taxonomy" id="9986"/>
    <lineage>
        <taxon>Eukaryota</taxon>
        <taxon>Metazoa</taxon>
        <taxon>Chordata</taxon>
        <taxon>Craniata</taxon>
        <taxon>Vertebrata</taxon>
        <taxon>Euteleostomi</taxon>
        <taxon>Mammalia</taxon>
        <taxon>Eutheria</taxon>
        <taxon>Euarchontoglires</taxon>
        <taxon>Glires</taxon>
        <taxon>Lagomorpha</taxon>
        <taxon>Leporidae</taxon>
        <taxon>Oryctolagus</taxon>
    </lineage>
</organism>
<dbReference type="PANTHER" id="PTHR14083:SF1">
    <property type="entry name" value="PROTEIN YIF1B"/>
    <property type="match status" value="1"/>
</dbReference>
<evidence type="ECO:0000256" key="3">
    <source>
        <dbReference type="ARBA" id="ARBA00009727"/>
    </source>
</evidence>
<accession>A0A5F9DV46</accession>
<dbReference type="GO" id="GO:0005789">
    <property type="term" value="C:endoplasmic reticulum membrane"/>
    <property type="evidence" value="ECO:0007669"/>
    <property type="project" value="UniProtKB-SubCell"/>
</dbReference>
<keyword evidence="7" id="KW-0653">Protein transport</keyword>
<name>A0A5F9DV46_RABIT</name>
<dbReference type="GO" id="GO:0015031">
    <property type="term" value="P:protein transport"/>
    <property type="evidence" value="ECO:0007669"/>
    <property type="project" value="UniProtKB-KW"/>
</dbReference>
<dbReference type="Bgee" id="ENSOCUG00000003234">
    <property type="expression patterns" value="Expressed in prefrontal cortex and 17 other cell types or tissues"/>
</dbReference>
<dbReference type="InterPro" id="IPR005578">
    <property type="entry name" value="Yif1_fam"/>
</dbReference>
<dbReference type="GeneTree" id="ENSGT00390000009423"/>
<dbReference type="EMBL" id="AAGW02068265">
    <property type="status" value="NOT_ANNOTATED_CDS"/>
    <property type="molecule type" value="Genomic_DNA"/>
</dbReference>
<dbReference type="EMBL" id="AAGW02068267">
    <property type="status" value="NOT_ANNOTATED_CDS"/>
    <property type="molecule type" value="Genomic_DNA"/>
</dbReference>
<keyword evidence="8 12" id="KW-1133">Transmembrane helix</keyword>
<comment type="subcellular location">
    <subcellularLocation>
        <location evidence="1">Endoplasmic reticulum membrane</location>
        <topology evidence="1">Multi-pass membrane protein</topology>
    </subcellularLocation>
    <subcellularLocation>
        <location evidence="2">Golgi apparatus membrane</location>
        <topology evidence="2">Multi-pass membrane protein</topology>
    </subcellularLocation>
</comment>
<dbReference type="GO" id="GO:0120316">
    <property type="term" value="P:sperm flagellum assembly"/>
    <property type="evidence" value="ECO:0007669"/>
    <property type="project" value="Ensembl"/>
</dbReference>
<dbReference type="STRING" id="9986.ENSOCUP00000049832"/>
<evidence type="ECO:0000313" key="14">
    <source>
        <dbReference type="Proteomes" id="UP000001811"/>
    </source>
</evidence>
<evidence type="ECO:0000313" key="13">
    <source>
        <dbReference type="Ensembl" id="ENSOCUP00000049832.1"/>
    </source>
</evidence>
<dbReference type="PaxDb" id="9986-ENSOCUP00000019564"/>
<dbReference type="FunCoup" id="A0A5F9DV46">
    <property type="interactions" value="1451"/>
</dbReference>
<dbReference type="GO" id="GO:0006612">
    <property type="term" value="P:protein targeting to membrane"/>
    <property type="evidence" value="ECO:0007669"/>
    <property type="project" value="Ensembl"/>
</dbReference>
<evidence type="ECO:0000256" key="10">
    <source>
        <dbReference type="ARBA" id="ARBA00023136"/>
    </source>
</evidence>
<keyword evidence="9" id="KW-0333">Golgi apparatus</keyword>
<dbReference type="AlphaFoldDB" id="A0A5F9DV46"/>
<keyword evidence="14" id="KW-1185">Reference proteome</keyword>
<comment type="similarity">
    <text evidence="3">Belongs to the YIF1 family.</text>
</comment>
<feature type="transmembrane region" description="Helical" evidence="12">
    <location>
        <begin position="276"/>
        <end position="295"/>
    </location>
</feature>
<reference evidence="13 14" key="1">
    <citation type="journal article" date="2011" name="Nature">
        <title>A high-resolution map of human evolutionary constraint using 29 mammals.</title>
        <authorList>
            <person name="Lindblad-Toh K."/>
            <person name="Garber M."/>
            <person name="Zuk O."/>
            <person name="Lin M.F."/>
            <person name="Parker B.J."/>
            <person name="Washietl S."/>
            <person name="Kheradpour P."/>
            <person name="Ernst J."/>
            <person name="Jordan G."/>
            <person name="Mauceli E."/>
            <person name="Ward L.D."/>
            <person name="Lowe C.B."/>
            <person name="Holloway A.K."/>
            <person name="Clamp M."/>
            <person name="Gnerre S."/>
            <person name="Alfoldi J."/>
            <person name="Beal K."/>
            <person name="Chang J."/>
            <person name="Clawson H."/>
            <person name="Cuff J."/>
            <person name="Di Palma F."/>
            <person name="Fitzgerald S."/>
            <person name="Flicek P."/>
            <person name="Guttman M."/>
            <person name="Hubisz M.J."/>
            <person name="Jaffe D.B."/>
            <person name="Jungreis I."/>
            <person name="Kent W.J."/>
            <person name="Kostka D."/>
            <person name="Lara M."/>
            <person name="Martins A.L."/>
            <person name="Massingham T."/>
            <person name="Moltke I."/>
            <person name="Raney B.J."/>
            <person name="Rasmussen M.D."/>
            <person name="Robinson J."/>
            <person name="Stark A."/>
            <person name="Vilella A.J."/>
            <person name="Wen J."/>
            <person name="Xie X."/>
            <person name="Zody M.C."/>
            <person name="Baldwin J."/>
            <person name="Bloom T."/>
            <person name="Chin C.W."/>
            <person name="Heiman D."/>
            <person name="Nicol R."/>
            <person name="Nusbaum C."/>
            <person name="Young S."/>
            <person name="Wilkinson J."/>
            <person name="Worley K.C."/>
            <person name="Kovar C.L."/>
            <person name="Muzny D.M."/>
            <person name="Gibbs R.A."/>
            <person name="Cree A."/>
            <person name="Dihn H.H."/>
            <person name="Fowler G."/>
            <person name="Jhangiani S."/>
            <person name="Joshi V."/>
            <person name="Lee S."/>
            <person name="Lewis L.R."/>
            <person name="Nazareth L.V."/>
            <person name="Okwuonu G."/>
            <person name="Santibanez J."/>
            <person name="Warren W.C."/>
            <person name="Mardis E.R."/>
            <person name="Weinstock G.M."/>
            <person name="Wilson R.K."/>
            <person name="Delehaunty K."/>
            <person name="Dooling D."/>
            <person name="Fronik C."/>
            <person name="Fulton L."/>
            <person name="Fulton B."/>
            <person name="Graves T."/>
            <person name="Minx P."/>
            <person name="Sodergren E."/>
            <person name="Birney E."/>
            <person name="Margulies E.H."/>
            <person name="Herrero J."/>
            <person name="Green E.D."/>
            <person name="Haussler D."/>
            <person name="Siepel A."/>
            <person name="Goldman N."/>
            <person name="Pollard K.S."/>
            <person name="Pedersen J.S."/>
            <person name="Lander E.S."/>
            <person name="Kellis M."/>
        </authorList>
    </citation>
    <scope>NUCLEOTIDE SEQUENCE [LARGE SCALE GENOMIC DNA]</scope>
    <source>
        <strain evidence="13 14">Thorbecke inbred</strain>
    </source>
</reference>
<dbReference type="GO" id="GO:0030134">
    <property type="term" value="C:COPII-coated ER to Golgi transport vesicle"/>
    <property type="evidence" value="ECO:0007669"/>
    <property type="project" value="TreeGrafter"/>
</dbReference>
<evidence type="ECO:0000256" key="9">
    <source>
        <dbReference type="ARBA" id="ARBA00023034"/>
    </source>
</evidence>
<dbReference type="GO" id="GO:0005793">
    <property type="term" value="C:endoplasmic reticulum-Golgi intermediate compartment"/>
    <property type="evidence" value="ECO:0007669"/>
    <property type="project" value="Ensembl"/>
</dbReference>
<sequence length="433" mass="47469">MRCNSALLTGLRPEPYSPPCHPTSCPSHEAPPPPPPPGATQPKRRRECRLQAGRGGADELRGLAQGPPLGLHQQGQSHWLLHCSGQRQTPWLSPRVRGESVLRGLRSCPSPAWRSGPPALLPRKMPAGGVPHCPRHPQSASRHRLRASAVRASRRHLFDDTSSAQSRGYGAHRAPGSLGYPTAPASAQDAFLTDPVSNMAMAYGSSLAAQGKELVDKNIDRFIPVTKLKYYFAVDTLYVGKKLGLLVFPYLHQDWEVQYQQDTPVAPRFDVNAPDLYIPAMAFITYILVAGLALGTQDRFSPDLLGLQASSALAWLTLEVLAILLSLYLVTVNTDLTTIDLVAFLGYKYVGMIGGVLMGLLFGRIGYYLVLGWCCVSIFVFMIRTLRLKILAEAAAEGVPVRGARNQLRMYLTMAVAAAQPLLMYWLTFHLVR</sequence>
<dbReference type="InParanoid" id="A0A5F9DV46"/>
<dbReference type="EMBL" id="AAGW02068266">
    <property type="status" value="NOT_ANNOTATED_CDS"/>
    <property type="molecule type" value="Genomic_DNA"/>
</dbReference>
<evidence type="ECO:0000256" key="4">
    <source>
        <dbReference type="ARBA" id="ARBA00022448"/>
    </source>
</evidence>
<feature type="transmembrane region" description="Helical" evidence="12">
    <location>
        <begin position="408"/>
        <end position="427"/>
    </location>
</feature>
<dbReference type="Ensembl" id="ENSOCUT00000061836.1">
    <property type="protein sequence ID" value="ENSOCUP00000049832.1"/>
    <property type="gene ID" value="ENSOCUG00000003234.4"/>
</dbReference>
<dbReference type="GO" id="GO:0000139">
    <property type="term" value="C:Golgi membrane"/>
    <property type="evidence" value="ECO:0007669"/>
    <property type="project" value="UniProtKB-SubCell"/>
</dbReference>
<keyword evidence="10 12" id="KW-0472">Membrane</keyword>
<feature type="transmembrane region" description="Helical" evidence="12">
    <location>
        <begin position="341"/>
        <end position="361"/>
    </location>
</feature>
<proteinExistence type="inferred from homology"/>
<evidence type="ECO:0000256" key="7">
    <source>
        <dbReference type="ARBA" id="ARBA00022927"/>
    </source>
</evidence>
<gene>
    <name evidence="13" type="primary">YIF1B</name>
</gene>
<dbReference type="Pfam" id="PF03878">
    <property type="entry name" value="YIF1"/>
    <property type="match status" value="1"/>
</dbReference>
<evidence type="ECO:0000256" key="6">
    <source>
        <dbReference type="ARBA" id="ARBA00022824"/>
    </source>
</evidence>
<feature type="compositionally biased region" description="Pro residues" evidence="11">
    <location>
        <begin position="29"/>
        <end position="39"/>
    </location>
</feature>
<feature type="transmembrane region" description="Helical" evidence="12">
    <location>
        <begin position="307"/>
        <end position="329"/>
    </location>
</feature>
<dbReference type="GO" id="GO:0006888">
    <property type="term" value="P:endoplasmic reticulum to Golgi vesicle-mediated transport"/>
    <property type="evidence" value="ECO:0007669"/>
    <property type="project" value="Ensembl"/>
</dbReference>
<feature type="region of interest" description="Disordered" evidence="11">
    <location>
        <begin position="1"/>
        <end position="46"/>
    </location>
</feature>
<feature type="transmembrane region" description="Helical" evidence="12">
    <location>
        <begin position="367"/>
        <end position="387"/>
    </location>
</feature>
<evidence type="ECO:0000256" key="1">
    <source>
        <dbReference type="ARBA" id="ARBA00004477"/>
    </source>
</evidence>
<reference evidence="13" key="3">
    <citation type="submission" date="2025-09" db="UniProtKB">
        <authorList>
            <consortium name="Ensembl"/>
        </authorList>
    </citation>
    <scope>IDENTIFICATION</scope>
    <source>
        <strain evidence="13">Thorbecke</strain>
    </source>
</reference>
<keyword evidence="5 12" id="KW-0812">Transmembrane</keyword>
<keyword evidence="6" id="KW-0256">Endoplasmic reticulum</keyword>
<reference evidence="13" key="2">
    <citation type="submission" date="2025-08" db="UniProtKB">
        <authorList>
            <consortium name="Ensembl"/>
        </authorList>
    </citation>
    <scope>IDENTIFICATION</scope>
    <source>
        <strain evidence="13">Thorbecke</strain>
    </source>
</reference>
<evidence type="ECO:0000256" key="11">
    <source>
        <dbReference type="SAM" id="MobiDB-lite"/>
    </source>
</evidence>